<dbReference type="InterPro" id="IPR055370">
    <property type="entry name" value="Lsr2_DNA-bd"/>
</dbReference>
<dbReference type="Pfam" id="PF23359">
    <property type="entry name" value="Lsr2_DNA-bd"/>
    <property type="match status" value="1"/>
</dbReference>
<proteinExistence type="predicted"/>
<dbReference type="SMART" id="SM00860">
    <property type="entry name" value="SMI1_KNR4"/>
    <property type="match status" value="1"/>
</dbReference>
<dbReference type="InterPro" id="IPR036625">
    <property type="entry name" value="E3-bd_dom_sf"/>
</dbReference>
<evidence type="ECO:0000313" key="4">
    <source>
        <dbReference type="Proteomes" id="UP000731519"/>
    </source>
</evidence>
<evidence type="ECO:0000259" key="2">
    <source>
        <dbReference type="SMART" id="SM00860"/>
    </source>
</evidence>
<accession>A0ABQ6XZC1</accession>
<keyword evidence="1" id="KW-0238">DNA-binding</keyword>
<evidence type="ECO:0000256" key="1">
    <source>
        <dbReference type="ARBA" id="ARBA00023125"/>
    </source>
</evidence>
<feature type="domain" description="Knr4/Smi1-like" evidence="2">
    <location>
        <begin position="71"/>
        <end position="201"/>
    </location>
</feature>
<reference evidence="3 4" key="1">
    <citation type="submission" date="2013-05" db="EMBL/GenBank/DDBJ databases">
        <title>Genome Sequence of Streptomyces fradiae.</title>
        <authorList>
            <person name="Kirby R."/>
        </authorList>
    </citation>
    <scope>NUCLEOTIDE SEQUENCE [LARGE SCALE GENOMIC DNA]</scope>
    <source>
        <strain evidence="3 4">ATCC 10745</strain>
    </source>
</reference>
<dbReference type="SUPFAM" id="SSF160631">
    <property type="entry name" value="SMI1/KNR4-like"/>
    <property type="match status" value="1"/>
</dbReference>
<name>A0ABQ6XZC1_STRFR</name>
<protein>
    <recommendedName>
        <fullName evidence="2">Knr4/Smi1-like domain-containing protein</fullName>
    </recommendedName>
</protein>
<dbReference type="InterPro" id="IPR018958">
    <property type="entry name" value="Knr4/Smi1-like_dom"/>
</dbReference>
<gene>
    <name evidence="3" type="ORF">K701_04400</name>
</gene>
<dbReference type="EMBL" id="ASYR01000005">
    <property type="protein sequence ID" value="KAF0651019.1"/>
    <property type="molecule type" value="Genomic_DNA"/>
</dbReference>
<evidence type="ECO:0000313" key="3">
    <source>
        <dbReference type="EMBL" id="KAF0651019.1"/>
    </source>
</evidence>
<organism evidence="3 4">
    <name type="scientific">Streptomyces fradiae ATCC 10745 = DSM 40063</name>
    <dbReference type="NCBI Taxonomy" id="1319510"/>
    <lineage>
        <taxon>Bacteria</taxon>
        <taxon>Bacillati</taxon>
        <taxon>Actinomycetota</taxon>
        <taxon>Actinomycetes</taxon>
        <taxon>Kitasatosporales</taxon>
        <taxon>Streptomycetaceae</taxon>
        <taxon>Streptomyces</taxon>
    </lineage>
</organism>
<dbReference type="InterPro" id="IPR037883">
    <property type="entry name" value="Knr4/Smi1-like_sf"/>
</dbReference>
<dbReference type="Gene3D" id="4.10.320.10">
    <property type="entry name" value="E3-binding domain"/>
    <property type="match status" value="1"/>
</dbReference>
<dbReference type="Proteomes" id="UP000731519">
    <property type="component" value="Unassembled WGS sequence"/>
</dbReference>
<comment type="caution">
    <text evidence="3">The sequence shown here is derived from an EMBL/GenBank/DDBJ whole genome shotgun (WGS) entry which is preliminary data.</text>
</comment>
<keyword evidence="4" id="KW-1185">Reference proteome</keyword>
<sequence>MALSGRSWVGWHCTARASVGQPAEGDEGQVDACGTTLSTRTASTTPMPPRTLVTDLAALVRLCPPPPPGRPTTIRWDAVEADLGKRLPCDYKRLAERYGPGRFSDFLSVFHPHGVTEFVGLTGPVPGRMRAHLRKDYDQGTHPVPCDPDHLFAVGSTDNGECIFWITAPDADPDAWRVAVNEARGPRWYTHDGSLTGFLVAVLSGLTRVPQFPADLLDSPAMFEPLTPSAWKTESVVPQGPIDAAAVRAWARANGIDVPARGRIPRAVLDARLQANRA</sequence>